<dbReference type="EMBL" id="KE346374">
    <property type="protein sequence ID" value="KJE97466.1"/>
    <property type="molecule type" value="Genomic_DNA"/>
</dbReference>
<comment type="similarity">
    <text evidence="2">Belongs to the SPCS3 family.</text>
</comment>
<dbReference type="GO" id="GO:0045047">
    <property type="term" value="P:protein targeting to ER"/>
    <property type="evidence" value="ECO:0007669"/>
    <property type="project" value="TreeGrafter"/>
</dbReference>
<accession>A0A0D2UR25</accession>
<dbReference type="GO" id="GO:0005787">
    <property type="term" value="C:signal peptidase complex"/>
    <property type="evidence" value="ECO:0007669"/>
    <property type="project" value="InterPro"/>
</dbReference>
<proteinExistence type="inferred from homology"/>
<evidence type="ECO:0000313" key="11">
    <source>
        <dbReference type="Proteomes" id="UP000008743"/>
    </source>
</evidence>
<reference evidence="11" key="1">
    <citation type="submission" date="2011-02" db="EMBL/GenBank/DDBJ databases">
        <title>The Genome Sequence of Capsaspora owczarzaki ATCC 30864.</title>
        <authorList>
            <person name="Russ C."/>
            <person name="Cuomo C."/>
            <person name="Burger G."/>
            <person name="Gray M.W."/>
            <person name="Holland P.W.H."/>
            <person name="King N."/>
            <person name="Lang F.B.F."/>
            <person name="Roger A.J."/>
            <person name="Ruiz-Trillo I."/>
            <person name="Young S.K."/>
            <person name="Zeng Q."/>
            <person name="Gargeya S."/>
            <person name="Alvarado L."/>
            <person name="Berlin A."/>
            <person name="Chapman S.B."/>
            <person name="Chen Z."/>
            <person name="Freedman E."/>
            <person name="Gellesch M."/>
            <person name="Goldberg J."/>
            <person name="Griggs A."/>
            <person name="Gujja S."/>
            <person name="Heilman E."/>
            <person name="Heiman D."/>
            <person name="Howarth C."/>
            <person name="Mehta T."/>
            <person name="Neiman D."/>
            <person name="Pearson M."/>
            <person name="Roberts A."/>
            <person name="Saif S."/>
            <person name="Shea T."/>
            <person name="Shenoy N."/>
            <person name="Sisk P."/>
            <person name="Stolte C."/>
            <person name="Sykes S."/>
            <person name="White J."/>
            <person name="Yandava C."/>
            <person name="Haas B."/>
            <person name="Nusbaum C."/>
            <person name="Birren B."/>
        </authorList>
    </citation>
    <scope>NUCLEOTIDE SEQUENCE</scope>
    <source>
        <strain evidence="11">ATCC 30864</strain>
    </source>
</reference>
<dbReference type="OrthoDB" id="10261524at2759"/>
<dbReference type="STRING" id="595528.A0A0D2UR25"/>
<dbReference type="Proteomes" id="UP000008743">
    <property type="component" value="Unassembled WGS sequence"/>
</dbReference>
<dbReference type="eggNOG" id="KOG3372">
    <property type="taxonomic scope" value="Eukaryota"/>
</dbReference>
<sequence>MHSAFQRINTLSAFSVSVLTALAIGCFLTSYMYSPNANPEVDVRLLQLRTIFYFDQSVDVAALTFDLHADFSSVMNWSTHVVFIYLTAEYETQNNRVNQVVVWDKILQQGDNPVLNYKEQPGKYGLFDDGTGLRGNKNVTLSLHWNVIPLIGSLPRFSGGHRQVSFPQQDSL</sequence>
<evidence type="ECO:0000256" key="5">
    <source>
        <dbReference type="ARBA" id="ARBA00022968"/>
    </source>
</evidence>
<dbReference type="FunCoup" id="A0A0D2UR25">
    <property type="interactions" value="178"/>
</dbReference>
<dbReference type="GO" id="GO:0006465">
    <property type="term" value="P:signal peptide processing"/>
    <property type="evidence" value="ECO:0007669"/>
    <property type="project" value="InterPro"/>
</dbReference>
<keyword evidence="7 9" id="KW-0472">Membrane</keyword>
<comment type="subcellular location">
    <subcellularLocation>
        <location evidence="1">Endoplasmic reticulum membrane</location>
        <topology evidence="1">Single-pass type II membrane protein</topology>
    </subcellularLocation>
</comment>
<keyword evidence="5" id="KW-0735">Signal-anchor</keyword>
<dbReference type="PROSITE" id="PS51257">
    <property type="entry name" value="PROKAR_LIPOPROTEIN"/>
    <property type="match status" value="1"/>
</dbReference>
<dbReference type="AlphaFoldDB" id="A0A0D2UR25"/>
<dbReference type="PANTHER" id="PTHR12804:SF0">
    <property type="entry name" value="SIGNAL PEPTIDASE COMPLEX SUBUNIT 3"/>
    <property type="match status" value="1"/>
</dbReference>
<protein>
    <recommendedName>
        <fullName evidence="8">Signal peptidase complex subunit 3</fullName>
    </recommendedName>
</protein>
<evidence type="ECO:0000256" key="4">
    <source>
        <dbReference type="ARBA" id="ARBA00022824"/>
    </source>
</evidence>
<organism evidence="10 11">
    <name type="scientific">Capsaspora owczarzaki (strain ATCC 30864)</name>
    <dbReference type="NCBI Taxonomy" id="595528"/>
    <lineage>
        <taxon>Eukaryota</taxon>
        <taxon>Filasterea</taxon>
        <taxon>Capsaspora</taxon>
    </lineage>
</organism>
<dbReference type="RefSeq" id="XP_004343180.1">
    <property type="nucleotide sequence ID" value="XM_004343130.2"/>
</dbReference>
<evidence type="ECO:0000256" key="2">
    <source>
        <dbReference type="ARBA" id="ARBA00009289"/>
    </source>
</evidence>
<evidence type="ECO:0000256" key="7">
    <source>
        <dbReference type="ARBA" id="ARBA00023136"/>
    </source>
</evidence>
<gene>
    <name evidence="10" type="ORF">CAOG_007321</name>
</gene>
<dbReference type="Pfam" id="PF04573">
    <property type="entry name" value="SPC22"/>
    <property type="match status" value="1"/>
</dbReference>
<evidence type="ECO:0000256" key="1">
    <source>
        <dbReference type="ARBA" id="ARBA00004648"/>
    </source>
</evidence>
<evidence type="ECO:0000313" key="10">
    <source>
        <dbReference type="EMBL" id="KJE97466.1"/>
    </source>
</evidence>
<feature type="transmembrane region" description="Helical" evidence="9">
    <location>
        <begin position="12"/>
        <end position="33"/>
    </location>
</feature>
<evidence type="ECO:0000256" key="8">
    <source>
        <dbReference type="ARBA" id="ARBA00029556"/>
    </source>
</evidence>
<evidence type="ECO:0000256" key="6">
    <source>
        <dbReference type="ARBA" id="ARBA00022989"/>
    </source>
</evidence>
<keyword evidence="6 9" id="KW-1133">Transmembrane helix</keyword>
<keyword evidence="11" id="KW-1185">Reference proteome</keyword>
<dbReference type="PhylomeDB" id="A0A0D2UR25"/>
<dbReference type="InParanoid" id="A0A0D2UR25"/>
<keyword evidence="3 9" id="KW-0812">Transmembrane</keyword>
<dbReference type="InterPro" id="IPR007653">
    <property type="entry name" value="SPC3"/>
</dbReference>
<evidence type="ECO:0000256" key="9">
    <source>
        <dbReference type="SAM" id="Phobius"/>
    </source>
</evidence>
<keyword evidence="4" id="KW-0256">Endoplasmic reticulum</keyword>
<dbReference type="OMA" id="FWDDGHG"/>
<dbReference type="PANTHER" id="PTHR12804">
    <property type="entry name" value="MICROSOMAL SIGNAL PEPTIDASE 23 KD SUBUNIT SPC22/23"/>
    <property type="match status" value="1"/>
</dbReference>
<name>A0A0D2UR25_CAPO3</name>
<dbReference type="PIRSF" id="PIRSF016089">
    <property type="entry name" value="SPC22"/>
    <property type="match status" value="1"/>
</dbReference>
<evidence type="ECO:0000256" key="3">
    <source>
        <dbReference type="ARBA" id="ARBA00022692"/>
    </source>
</evidence>